<dbReference type="AlphaFoldDB" id="A0A9W8MP87"/>
<gene>
    <name evidence="2" type="ORF">H1R20_g1384</name>
</gene>
<sequence>MEKTSQRTPKKPSPLVQKRKTYPPDLVRLLQLAYNDIEHHGINPESNFTEGWMCPIYKKKDKTDIANYRPITVLNADYKTFTKALTIKLAPTALKIIHPDQAGFLKGRRIDDHTELIKLMIRWCKAEDENGLLVLLDQEKAYDKITHKFLNRTLQAFEIPDSFRNTIMGLYKNAFTTVIINGVKSEAFKITRGVRQGDPLSCLLFNLAIESLTSMLRNSSLEGFKVHEEIDRVITTLFADDTTVYLSKNDSFNELESTLNKWCSASGAKFNVEKTEIIPVGHPDYRANLIRDRIIPNSQNEKLPDGIHIAKDGEPIRALGAFVGNKVDNAHVWAPTIETLENKVNYWLKSNPSLEGRSYLTKLEPGGRTQYRAMVQGMPKQVTKRINQIINQIIWNGRIPGVNKERMSLPYNQGGKKTLDIEIRNKAIALMRLKTYLTDPPNRPTWTYVADELIYHDIPASQRIGSKEIAVNMFLQTWSPRKQSNRSTLPLSLQK</sequence>
<reference evidence="2" key="1">
    <citation type="submission" date="2022-06" db="EMBL/GenBank/DDBJ databases">
        <title>Genome Sequence of Candolleomyces eurysporus.</title>
        <authorList>
            <person name="Buettner E."/>
        </authorList>
    </citation>
    <scope>NUCLEOTIDE SEQUENCE</scope>
    <source>
        <strain evidence="2">VTCC 930004</strain>
    </source>
</reference>
<dbReference type="SUPFAM" id="SSF56672">
    <property type="entry name" value="DNA/RNA polymerases"/>
    <property type="match status" value="1"/>
</dbReference>
<evidence type="ECO:0000259" key="1">
    <source>
        <dbReference type="PROSITE" id="PS50878"/>
    </source>
</evidence>
<evidence type="ECO:0000313" key="3">
    <source>
        <dbReference type="Proteomes" id="UP001140091"/>
    </source>
</evidence>
<dbReference type="Proteomes" id="UP001140091">
    <property type="component" value="Unassembled WGS sequence"/>
</dbReference>
<keyword evidence="3" id="KW-1185">Reference proteome</keyword>
<dbReference type="OrthoDB" id="2205812at2759"/>
<name>A0A9W8MP87_9AGAR</name>
<feature type="domain" description="Reverse transcriptase" evidence="1">
    <location>
        <begin position="37"/>
        <end position="323"/>
    </location>
</feature>
<protein>
    <recommendedName>
        <fullName evidence="1">Reverse transcriptase domain-containing protein</fullName>
    </recommendedName>
</protein>
<dbReference type="PANTHER" id="PTHR31635">
    <property type="entry name" value="REVERSE TRANSCRIPTASE DOMAIN-CONTAINING PROTEIN-RELATED"/>
    <property type="match status" value="1"/>
</dbReference>
<dbReference type="PANTHER" id="PTHR31635:SF196">
    <property type="entry name" value="REVERSE TRANSCRIPTASE DOMAIN-CONTAINING PROTEIN-RELATED"/>
    <property type="match status" value="1"/>
</dbReference>
<accession>A0A9W8MP87</accession>
<dbReference type="Pfam" id="PF00078">
    <property type="entry name" value="RVT_1"/>
    <property type="match status" value="1"/>
</dbReference>
<dbReference type="EMBL" id="JANBPK010000388">
    <property type="protein sequence ID" value="KAJ2935709.1"/>
    <property type="molecule type" value="Genomic_DNA"/>
</dbReference>
<organism evidence="2 3">
    <name type="scientific">Candolleomyces eurysporus</name>
    <dbReference type="NCBI Taxonomy" id="2828524"/>
    <lineage>
        <taxon>Eukaryota</taxon>
        <taxon>Fungi</taxon>
        <taxon>Dikarya</taxon>
        <taxon>Basidiomycota</taxon>
        <taxon>Agaricomycotina</taxon>
        <taxon>Agaricomycetes</taxon>
        <taxon>Agaricomycetidae</taxon>
        <taxon>Agaricales</taxon>
        <taxon>Agaricineae</taxon>
        <taxon>Psathyrellaceae</taxon>
        <taxon>Candolleomyces</taxon>
    </lineage>
</organism>
<evidence type="ECO:0000313" key="2">
    <source>
        <dbReference type="EMBL" id="KAJ2935709.1"/>
    </source>
</evidence>
<dbReference type="CDD" id="cd01650">
    <property type="entry name" value="RT_nLTR_like"/>
    <property type="match status" value="1"/>
</dbReference>
<dbReference type="InterPro" id="IPR000477">
    <property type="entry name" value="RT_dom"/>
</dbReference>
<feature type="non-terminal residue" evidence="2">
    <location>
        <position position="495"/>
    </location>
</feature>
<dbReference type="InterPro" id="IPR043502">
    <property type="entry name" value="DNA/RNA_pol_sf"/>
</dbReference>
<comment type="caution">
    <text evidence="2">The sequence shown here is derived from an EMBL/GenBank/DDBJ whole genome shotgun (WGS) entry which is preliminary data.</text>
</comment>
<proteinExistence type="predicted"/>
<dbReference type="PROSITE" id="PS50878">
    <property type="entry name" value="RT_POL"/>
    <property type="match status" value="1"/>
</dbReference>